<feature type="domain" description="Metallo-beta-lactamase" evidence="2">
    <location>
        <begin position="76"/>
        <end position="244"/>
    </location>
</feature>
<dbReference type="InterPro" id="IPR001279">
    <property type="entry name" value="Metallo-B-lactamas"/>
</dbReference>
<dbReference type="InterPro" id="IPR050855">
    <property type="entry name" value="NDM-1-like"/>
</dbReference>
<dbReference type="RefSeq" id="WP_350777152.1">
    <property type="nucleotide sequence ID" value="NZ_JBEPEK010000016.1"/>
</dbReference>
<keyword evidence="4" id="KW-1185">Reference proteome</keyword>
<dbReference type="InterPro" id="IPR036866">
    <property type="entry name" value="RibonucZ/Hydroxyglut_hydro"/>
</dbReference>
<proteinExistence type="predicted"/>
<accession>A0ABV1WP37</accession>
<protein>
    <submittedName>
        <fullName evidence="3">MBL fold metallo-hydrolase</fullName>
    </submittedName>
</protein>
<dbReference type="SUPFAM" id="SSF56281">
    <property type="entry name" value="Metallo-hydrolase/oxidoreductase"/>
    <property type="match status" value="1"/>
</dbReference>
<keyword evidence="1" id="KW-0732">Signal</keyword>
<evidence type="ECO:0000259" key="2">
    <source>
        <dbReference type="SMART" id="SM00849"/>
    </source>
</evidence>
<dbReference type="Pfam" id="PF00753">
    <property type="entry name" value="Lactamase_B"/>
    <property type="match status" value="1"/>
</dbReference>
<dbReference type="PANTHER" id="PTHR42951">
    <property type="entry name" value="METALLO-BETA-LACTAMASE DOMAIN-CONTAINING"/>
    <property type="match status" value="1"/>
</dbReference>
<evidence type="ECO:0000313" key="3">
    <source>
        <dbReference type="EMBL" id="MER7178630.1"/>
    </source>
</evidence>
<evidence type="ECO:0000256" key="1">
    <source>
        <dbReference type="SAM" id="SignalP"/>
    </source>
</evidence>
<name>A0ABV1WP37_9ACTN</name>
<gene>
    <name evidence="3" type="ORF">ABT404_03920</name>
</gene>
<dbReference type="SMART" id="SM00849">
    <property type="entry name" value="Lactamase_B"/>
    <property type="match status" value="1"/>
</dbReference>
<feature type="signal peptide" evidence="1">
    <location>
        <begin position="1"/>
        <end position="29"/>
    </location>
</feature>
<dbReference type="InterPro" id="IPR006311">
    <property type="entry name" value="TAT_signal"/>
</dbReference>
<dbReference type="EMBL" id="JBEPEK010000016">
    <property type="protein sequence ID" value="MER7178630.1"/>
    <property type="molecule type" value="Genomic_DNA"/>
</dbReference>
<feature type="chain" id="PRO_5045571029" evidence="1">
    <location>
        <begin position="30"/>
        <end position="344"/>
    </location>
</feature>
<organism evidence="3 4">
    <name type="scientific">Streptomyces hyaluromycini</name>
    <dbReference type="NCBI Taxonomy" id="1377993"/>
    <lineage>
        <taxon>Bacteria</taxon>
        <taxon>Bacillati</taxon>
        <taxon>Actinomycetota</taxon>
        <taxon>Actinomycetes</taxon>
        <taxon>Kitasatosporales</taxon>
        <taxon>Streptomycetaceae</taxon>
        <taxon>Streptomyces</taxon>
    </lineage>
</organism>
<dbReference type="PROSITE" id="PS51318">
    <property type="entry name" value="TAT"/>
    <property type="match status" value="1"/>
</dbReference>
<sequence length="344" mass="36645">MIGRRSLIRRGSAAAGALALGAGAGLATAAPASASAAPGTTGFLPLPEHVKPLPDTGDGYRLERVGRNGYVLIAGIVQCVFVVTREGVVLVDAPPAARAAIRAAIPSVTDKPVTHVIYSHDHADHIGAVGDHPGATLIAHKDCAALLAAYADPARPVPHRIIRDHHKVIHIGGEEIHFIYPGPNHEAGNMMIHFPRLRLAHMADVVMPGWAPYRAWGNADNIPGLLTAHDAILDLDFDTFCGGHVYRTATRAEVAQSREFFVDMWSTTVRKSSEISSADAAAAVAEKENVWAVQKVWIDRIAQSVTSELIDRWGTRIAAVDTFTPDCVGALVVSTFTDAPVNFP</sequence>
<evidence type="ECO:0000313" key="4">
    <source>
        <dbReference type="Proteomes" id="UP001474181"/>
    </source>
</evidence>
<dbReference type="Proteomes" id="UP001474181">
    <property type="component" value="Unassembled WGS sequence"/>
</dbReference>
<reference evidence="3 4" key="1">
    <citation type="submission" date="2024-06" db="EMBL/GenBank/DDBJ databases">
        <title>The Natural Products Discovery Center: Release of the First 8490 Sequenced Strains for Exploring Actinobacteria Biosynthetic Diversity.</title>
        <authorList>
            <person name="Kalkreuter E."/>
            <person name="Kautsar S.A."/>
            <person name="Yang D."/>
            <person name="Bader C.D."/>
            <person name="Teijaro C.N."/>
            <person name="Fluegel L."/>
            <person name="Davis C.M."/>
            <person name="Simpson J.R."/>
            <person name="Lauterbach L."/>
            <person name="Steele A.D."/>
            <person name="Gui C."/>
            <person name="Meng S."/>
            <person name="Li G."/>
            <person name="Viehrig K."/>
            <person name="Ye F."/>
            <person name="Su P."/>
            <person name="Kiefer A.F."/>
            <person name="Nichols A."/>
            <person name="Cepeda A.J."/>
            <person name="Yan W."/>
            <person name="Fan B."/>
            <person name="Jiang Y."/>
            <person name="Adhikari A."/>
            <person name="Zheng C.-J."/>
            <person name="Schuster L."/>
            <person name="Cowan T.M."/>
            <person name="Smanski M.J."/>
            <person name="Chevrette M.G."/>
            <person name="De Carvalho L.P.S."/>
            <person name="Shen B."/>
        </authorList>
    </citation>
    <scope>NUCLEOTIDE SEQUENCE [LARGE SCALE GENOMIC DNA]</scope>
    <source>
        <strain evidence="3 4">NPDC000234</strain>
    </source>
</reference>
<comment type="caution">
    <text evidence="3">The sequence shown here is derived from an EMBL/GenBank/DDBJ whole genome shotgun (WGS) entry which is preliminary data.</text>
</comment>
<dbReference type="Gene3D" id="3.60.15.10">
    <property type="entry name" value="Ribonuclease Z/Hydroxyacylglutathione hydrolase-like"/>
    <property type="match status" value="1"/>
</dbReference>